<evidence type="ECO:0000256" key="3">
    <source>
        <dbReference type="ARBA" id="ARBA00022448"/>
    </source>
</evidence>
<dbReference type="GO" id="GO:0046930">
    <property type="term" value="C:pore complex"/>
    <property type="evidence" value="ECO:0007669"/>
    <property type="project" value="UniProtKB-KW"/>
</dbReference>
<dbReference type="InterPro" id="IPR049712">
    <property type="entry name" value="Poly_export"/>
</dbReference>
<keyword evidence="14" id="KW-0449">Lipoprotein</keyword>
<gene>
    <name evidence="19" type="ORF">AB8S08_02445</name>
</gene>
<dbReference type="Gene3D" id="1.20.5.70">
    <property type="match status" value="1"/>
</dbReference>
<dbReference type="RefSeq" id="WP_153826832.1">
    <property type="nucleotide sequence ID" value="NZ_CP165718.1"/>
</dbReference>
<feature type="signal peptide" evidence="15">
    <location>
        <begin position="1"/>
        <end position="17"/>
    </location>
</feature>
<feature type="domain" description="Polysaccharide export protein N-terminal" evidence="16">
    <location>
        <begin position="90"/>
        <end position="174"/>
    </location>
</feature>
<keyword evidence="6" id="KW-0812">Transmembrane</keyword>
<dbReference type="PANTHER" id="PTHR33619">
    <property type="entry name" value="POLYSACCHARIDE EXPORT PROTEIN GFCE-RELATED"/>
    <property type="match status" value="1"/>
</dbReference>
<dbReference type="GO" id="GO:0009279">
    <property type="term" value="C:cell outer membrane"/>
    <property type="evidence" value="ECO:0007669"/>
    <property type="project" value="UniProtKB-SubCell"/>
</dbReference>
<keyword evidence="9" id="KW-0406">Ion transport</keyword>
<keyword evidence="8" id="KW-0625">Polysaccharide transport</keyword>
<keyword evidence="13" id="KW-0998">Cell outer membrane</keyword>
<name>A0AB39XCH1_9GAMM</name>
<dbReference type="GO" id="GO:0015159">
    <property type="term" value="F:polysaccharide transmembrane transporter activity"/>
    <property type="evidence" value="ECO:0007669"/>
    <property type="project" value="InterPro"/>
</dbReference>
<feature type="chain" id="PRO_5044192802" evidence="15">
    <location>
        <begin position="18"/>
        <end position="384"/>
    </location>
</feature>
<dbReference type="EMBL" id="CP165718">
    <property type="protein sequence ID" value="XDV10083.1"/>
    <property type="molecule type" value="Genomic_DNA"/>
</dbReference>
<dbReference type="PANTHER" id="PTHR33619:SF3">
    <property type="entry name" value="POLYSACCHARIDE EXPORT PROTEIN GFCE-RELATED"/>
    <property type="match status" value="1"/>
</dbReference>
<evidence type="ECO:0000256" key="12">
    <source>
        <dbReference type="ARBA" id="ARBA00023139"/>
    </source>
</evidence>
<keyword evidence="10" id="KW-0626">Porin</keyword>
<evidence type="ECO:0000256" key="13">
    <source>
        <dbReference type="ARBA" id="ARBA00023237"/>
    </source>
</evidence>
<keyword evidence="4" id="KW-1134">Transmembrane beta strand</keyword>
<dbReference type="NCBIfam" id="NF011658">
    <property type="entry name" value="PRK15078.1"/>
    <property type="match status" value="1"/>
</dbReference>
<comment type="similarity">
    <text evidence="2">Belongs to the BexD/CtrA/VexA family.</text>
</comment>
<feature type="domain" description="SLBB" evidence="18">
    <location>
        <begin position="180"/>
        <end position="258"/>
    </location>
</feature>
<dbReference type="InterPro" id="IPR040716">
    <property type="entry name" value="Wza_C"/>
</dbReference>
<dbReference type="PROSITE" id="PS51257">
    <property type="entry name" value="PROKAR_LIPOPROTEIN"/>
    <property type="match status" value="1"/>
</dbReference>
<evidence type="ECO:0000259" key="18">
    <source>
        <dbReference type="Pfam" id="PF22461"/>
    </source>
</evidence>
<evidence type="ECO:0000259" key="17">
    <source>
        <dbReference type="Pfam" id="PF18412"/>
    </source>
</evidence>
<evidence type="ECO:0000256" key="14">
    <source>
        <dbReference type="ARBA" id="ARBA00023288"/>
    </source>
</evidence>
<dbReference type="InterPro" id="IPR003715">
    <property type="entry name" value="Poly_export_N"/>
</dbReference>
<evidence type="ECO:0000256" key="2">
    <source>
        <dbReference type="ARBA" id="ARBA00009450"/>
    </source>
</evidence>
<reference evidence="19" key="1">
    <citation type="submission" date="2024-07" db="EMBL/GenBank/DDBJ databases">
        <title>Whole genome sequence of bacterial strains from algal surface.</title>
        <authorList>
            <person name="Kumar P."/>
        </authorList>
    </citation>
    <scope>NUCLEOTIDE SEQUENCE</scope>
    <source>
        <strain evidence="19">PP-1MA</strain>
    </source>
</reference>
<dbReference type="Gene3D" id="3.30.1950.10">
    <property type="entry name" value="wza like domain"/>
    <property type="match status" value="1"/>
</dbReference>
<evidence type="ECO:0000256" key="6">
    <source>
        <dbReference type="ARBA" id="ARBA00022692"/>
    </source>
</evidence>
<evidence type="ECO:0000256" key="7">
    <source>
        <dbReference type="ARBA" id="ARBA00022729"/>
    </source>
</evidence>
<evidence type="ECO:0000256" key="5">
    <source>
        <dbReference type="ARBA" id="ARBA00022597"/>
    </source>
</evidence>
<dbReference type="Pfam" id="PF22461">
    <property type="entry name" value="SLBB_2"/>
    <property type="match status" value="2"/>
</dbReference>
<proteinExistence type="inferred from homology"/>
<accession>A0AB39XCH1</accession>
<organism evidence="19">
    <name type="scientific">Pseudidiomarina sp. PP-1MA</name>
    <dbReference type="NCBI Taxonomy" id="3237706"/>
    <lineage>
        <taxon>Bacteria</taxon>
        <taxon>Pseudomonadati</taxon>
        <taxon>Pseudomonadota</taxon>
        <taxon>Gammaproteobacteria</taxon>
        <taxon>Alteromonadales</taxon>
        <taxon>Idiomarinaceae</taxon>
        <taxon>Pseudidiomarina</taxon>
    </lineage>
</organism>
<evidence type="ECO:0000256" key="11">
    <source>
        <dbReference type="ARBA" id="ARBA00023136"/>
    </source>
</evidence>
<evidence type="ECO:0000313" key="19">
    <source>
        <dbReference type="EMBL" id="XDV10083.1"/>
    </source>
</evidence>
<dbReference type="Gene3D" id="3.10.560.10">
    <property type="entry name" value="Outer membrane lipoprotein wza domain like"/>
    <property type="match status" value="2"/>
</dbReference>
<keyword evidence="11" id="KW-0472">Membrane</keyword>
<evidence type="ECO:0000256" key="1">
    <source>
        <dbReference type="ARBA" id="ARBA00004571"/>
    </source>
</evidence>
<protein>
    <submittedName>
        <fullName evidence="19">Polysaccharide export protein</fullName>
    </submittedName>
</protein>
<keyword evidence="5" id="KW-0762">Sugar transport</keyword>
<dbReference type="InterPro" id="IPR054765">
    <property type="entry name" value="SLBB_dom"/>
</dbReference>
<dbReference type="GO" id="GO:0015288">
    <property type="term" value="F:porin activity"/>
    <property type="evidence" value="ECO:0007669"/>
    <property type="project" value="UniProtKB-KW"/>
</dbReference>
<comment type="subcellular location">
    <subcellularLocation>
        <location evidence="1">Cell outer membrane</location>
        <topology evidence="1">Multi-pass membrane protein</topology>
    </subcellularLocation>
</comment>
<evidence type="ECO:0000256" key="10">
    <source>
        <dbReference type="ARBA" id="ARBA00023114"/>
    </source>
</evidence>
<keyword evidence="3" id="KW-0813">Transport</keyword>
<feature type="domain" description="Outer-membrane lipoprotein Wza C-terminal" evidence="17">
    <location>
        <begin position="353"/>
        <end position="377"/>
    </location>
</feature>
<evidence type="ECO:0000256" key="9">
    <source>
        <dbReference type="ARBA" id="ARBA00023065"/>
    </source>
</evidence>
<dbReference type="Pfam" id="PF18412">
    <property type="entry name" value="Wza_C"/>
    <property type="match status" value="1"/>
</dbReference>
<dbReference type="Pfam" id="PF02563">
    <property type="entry name" value="Poly_export"/>
    <property type="match status" value="1"/>
</dbReference>
<evidence type="ECO:0000256" key="8">
    <source>
        <dbReference type="ARBA" id="ARBA00023047"/>
    </source>
</evidence>
<dbReference type="GO" id="GO:0006811">
    <property type="term" value="P:monoatomic ion transport"/>
    <property type="evidence" value="ECO:0007669"/>
    <property type="project" value="UniProtKB-KW"/>
</dbReference>
<keyword evidence="12" id="KW-0564">Palmitate</keyword>
<feature type="domain" description="SLBB" evidence="18">
    <location>
        <begin position="265"/>
        <end position="350"/>
    </location>
</feature>
<evidence type="ECO:0000256" key="4">
    <source>
        <dbReference type="ARBA" id="ARBA00022452"/>
    </source>
</evidence>
<keyword evidence="7 15" id="KW-0732">Signal</keyword>
<evidence type="ECO:0000259" key="16">
    <source>
        <dbReference type="Pfam" id="PF02563"/>
    </source>
</evidence>
<sequence length="384" mass="41927">MIINKSTLTLTAGLALALTGCTMVPGSHIPTDVPNGLYENANTEYVSEAFEEADLDKLVRRYAITPMLIAEMNATKPAVEVNTSLTAELENYDYRIGKGDVLSITVWNHPELTIPAGSNRSAEEAGNWVHNDGTIFYPYIGRVEVAGKTIPEIRKIISARLAKYIENPQVDVTIAAFRSQRVYVTGEVSNPGTLPITNVPLTLLEAINRVGGLSASADWAGVTVTRDGRDMVFSLRDLYRYGDTSQNLVLRTDDVLHVERNENSKVFVLGEVVRPQSFVMGRRGMTLAEALTEAGGFDEQSANASGIFVLRQADADSGLIADVYQLNAKNAVALIMAEQFTLQERDIVYVTAAPVARWNRVLSQLLPTVSGLYSVGRANSELTR</sequence>
<dbReference type="AlphaFoldDB" id="A0AB39XCH1"/>
<evidence type="ECO:0000256" key="15">
    <source>
        <dbReference type="SAM" id="SignalP"/>
    </source>
</evidence>